<proteinExistence type="predicted"/>
<organism evidence="1 2">
    <name type="scientific">Prevotella lacticifex</name>
    <dbReference type="NCBI Taxonomy" id="2854755"/>
    <lineage>
        <taxon>Bacteria</taxon>
        <taxon>Pseudomonadati</taxon>
        <taxon>Bacteroidota</taxon>
        <taxon>Bacteroidia</taxon>
        <taxon>Bacteroidales</taxon>
        <taxon>Prevotellaceae</taxon>
        <taxon>Prevotella</taxon>
    </lineage>
</organism>
<sequence length="237" mass="25942">MKNRIAAVVIIVVGVLLYFLLAPSSSTPKTAPSNEAAAEDRMMAKGEIVNLVRQQSRLYSAEQTAHKKIVLSTTEKDSITTLMGTLKWTRPWSKSHIEIPLTVTFKAYLDMEKIGDDDITVGLDSSVTIVLPDPVIEMTSCEIDHSSEVYDSQIFASAKSQEFINRHVTVAVGNVWGEIGRISRDKIVANARDNANKTIAAALLGAGFKKVNLRYRSGMDAGRLTVDADKALGNIKY</sequence>
<name>A0A9R1CXJ8_9BACT</name>
<comment type="caution">
    <text evidence="1">The sequence shown here is derived from an EMBL/GenBank/DDBJ whole genome shotgun (WGS) entry which is preliminary data.</text>
</comment>
<dbReference type="GeneID" id="72466432"/>
<evidence type="ECO:0000313" key="2">
    <source>
        <dbReference type="Proteomes" id="UP000825483"/>
    </source>
</evidence>
<dbReference type="InterPro" id="IPR025324">
    <property type="entry name" value="DUF4230"/>
</dbReference>
<keyword evidence="2" id="KW-1185">Reference proteome</keyword>
<accession>A0A9R1CXJ8</accession>
<reference evidence="1" key="1">
    <citation type="journal article" date="2022" name="Int. J. Syst. Evol. Microbiol.">
        <title>Prevotella lacticifex sp. nov., isolated from the rumen of cows.</title>
        <authorList>
            <person name="Shinkai T."/>
            <person name="Ikeyama N."/>
            <person name="Kumagai M."/>
            <person name="Ohmori H."/>
            <person name="Sakamoto M."/>
            <person name="Ohkuma M."/>
            <person name="Mitsumori M."/>
        </authorList>
    </citation>
    <scope>NUCLEOTIDE SEQUENCE</scope>
    <source>
        <strain evidence="1">R5076</strain>
    </source>
</reference>
<protein>
    <recommendedName>
        <fullName evidence="3">DUF4230 domain-containing protein</fullName>
    </recommendedName>
</protein>
<evidence type="ECO:0008006" key="3">
    <source>
        <dbReference type="Google" id="ProtNLM"/>
    </source>
</evidence>
<dbReference type="RefSeq" id="WP_223925350.1">
    <property type="nucleotide sequence ID" value="NZ_BPTU01000002.1"/>
</dbReference>
<dbReference type="Pfam" id="PF14014">
    <property type="entry name" value="DUF4230"/>
    <property type="match status" value="1"/>
</dbReference>
<dbReference type="AlphaFoldDB" id="A0A9R1CXJ8"/>
<gene>
    <name evidence="1" type="ORF">PRLR5076_23770</name>
</gene>
<dbReference type="Proteomes" id="UP000825483">
    <property type="component" value="Unassembled WGS sequence"/>
</dbReference>
<dbReference type="EMBL" id="BPUB01000002">
    <property type="protein sequence ID" value="GJG59526.1"/>
    <property type="molecule type" value="Genomic_DNA"/>
</dbReference>
<evidence type="ECO:0000313" key="1">
    <source>
        <dbReference type="EMBL" id="GJG59526.1"/>
    </source>
</evidence>